<keyword evidence="2" id="KW-1185">Reference proteome</keyword>
<accession>A0AA40I0G4</accession>
<protein>
    <submittedName>
        <fullName evidence="1">Uncharacterized protein</fullName>
    </submittedName>
</protein>
<name>A0AA40I0G4_CNENI</name>
<comment type="caution">
    <text evidence="1">The sequence shown here is derived from an EMBL/GenBank/DDBJ whole genome shotgun (WGS) entry which is preliminary data.</text>
</comment>
<dbReference type="InterPro" id="IPR016135">
    <property type="entry name" value="UBQ-conjugating_enzyme/RWD"/>
</dbReference>
<feature type="non-terminal residue" evidence="1">
    <location>
        <position position="295"/>
    </location>
</feature>
<reference evidence="1" key="1">
    <citation type="submission" date="2023-06" db="EMBL/GenBank/DDBJ databases">
        <title>Reference genome for the Northern bat (Eptesicus nilssonii), a most northern bat species.</title>
        <authorList>
            <person name="Laine V.N."/>
            <person name="Pulliainen A.T."/>
            <person name="Lilley T.M."/>
        </authorList>
    </citation>
    <scope>NUCLEOTIDE SEQUENCE</scope>
    <source>
        <strain evidence="1">BLF_Eptnil</strain>
        <tissue evidence="1">Kidney</tissue>
    </source>
</reference>
<proteinExistence type="predicted"/>
<gene>
    <name evidence="1" type="ORF">QTO34_017159</name>
</gene>
<organism evidence="1 2">
    <name type="scientific">Cnephaeus nilssonii</name>
    <name type="common">Northern bat</name>
    <name type="synonym">Eptesicus nilssonii</name>
    <dbReference type="NCBI Taxonomy" id="3371016"/>
    <lineage>
        <taxon>Eukaryota</taxon>
        <taxon>Metazoa</taxon>
        <taxon>Chordata</taxon>
        <taxon>Craniata</taxon>
        <taxon>Vertebrata</taxon>
        <taxon>Euteleostomi</taxon>
        <taxon>Mammalia</taxon>
        <taxon>Eutheria</taxon>
        <taxon>Laurasiatheria</taxon>
        <taxon>Chiroptera</taxon>
        <taxon>Yangochiroptera</taxon>
        <taxon>Vespertilionidae</taxon>
        <taxon>Cnephaeus</taxon>
    </lineage>
</organism>
<evidence type="ECO:0000313" key="1">
    <source>
        <dbReference type="EMBL" id="KAK1340766.1"/>
    </source>
</evidence>
<dbReference type="SUPFAM" id="SSF54495">
    <property type="entry name" value="UBC-like"/>
    <property type="match status" value="1"/>
</dbReference>
<dbReference type="Gene3D" id="3.10.110.10">
    <property type="entry name" value="Ubiquitin Conjugating Enzyme"/>
    <property type="match status" value="1"/>
</dbReference>
<dbReference type="EMBL" id="JAULJE010000007">
    <property type="protein sequence ID" value="KAK1340766.1"/>
    <property type="molecule type" value="Genomic_DNA"/>
</dbReference>
<evidence type="ECO:0000313" key="2">
    <source>
        <dbReference type="Proteomes" id="UP001177744"/>
    </source>
</evidence>
<dbReference type="Proteomes" id="UP001177744">
    <property type="component" value="Unassembled WGS sequence"/>
</dbReference>
<dbReference type="AlphaFoldDB" id="A0AA40I0G4"/>
<sequence>MAASLPMHSSRRAELRVPAGWGWRGWGRGRAQTASPCTGAGAWDPICIQCNITESYPAVPSSESDDPNVAAVLERLVEIKKRNTLLLQHLNRIISDLCKPYYLPQHLDVEMLDQPLPAEWCTQEDVCWEDEEETMPEDTEDLDHHEIKEEQLAESKKSEKKKFGYTRENILKETEGTNLTLLKFSFKGNFPFDPPFFRVVSPVLSGGYVLGRGAICTELLTKQGWSSVYSIRVHNHADQCITGEGKSMRAVWSQQISIETEKSTAVLQARSGGGVRLTPLKAPSGLSGKIRVSAY</sequence>